<gene>
    <name evidence="3" type="ORF">GCM10022231_28880</name>
</gene>
<evidence type="ECO:0000256" key="1">
    <source>
        <dbReference type="SAM" id="MobiDB-lite"/>
    </source>
</evidence>
<evidence type="ECO:0000313" key="3">
    <source>
        <dbReference type="EMBL" id="GAA3966231.1"/>
    </source>
</evidence>
<reference evidence="4" key="1">
    <citation type="journal article" date="2019" name="Int. J. Syst. Evol. Microbiol.">
        <title>The Global Catalogue of Microorganisms (GCM) 10K type strain sequencing project: providing services to taxonomists for standard genome sequencing and annotation.</title>
        <authorList>
            <consortium name="The Broad Institute Genomics Platform"/>
            <consortium name="The Broad Institute Genome Sequencing Center for Infectious Disease"/>
            <person name="Wu L."/>
            <person name="Ma J."/>
        </authorList>
    </citation>
    <scope>NUCLEOTIDE SEQUENCE [LARGE SCALE GENOMIC DNA]</scope>
    <source>
        <strain evidence="4">JCM 16923</strain>
    </source>
</reference>
<keyword evidence="4" id="KW-1185">Reference proteome</keyword>
<dbReference type="Gene3D" id="3.40.50.1820">
    <property type="entry name" value="alpha/beta hydrolase"/>
    <property type="match status" value="2"/>
</dbReference>
<protein>
    <submittedName>
        <fullName evidence="3">Prolyl oligopeptidase family serine peptidase</fullName>
    </submittedName>
</protein>
<evidence type="ECO:0000313" key="4">
    <source>
        <dbReference type="Proteomes" id="UP001418444"/>
    </source>
</evidence>
<dbReference type="EMBL" id="BAAAZW010000008">
    <property type="protein sequence ID" value="GAA3966231.1"/>
    <property type="molecule type" value="Genomic_DNA"/>
</dbReference>
<dbReference type="InterPro" id="IPR005152">
    <property type="entry name" value="Lipase_secreted"/>
</dbReference>
<dbReference type="PANTHER" id="PTHR34853:SF1">
    <property type="entry name" value="LIPASE 5"/>
    <property type="match status" value="1"/>
</dbReference>
<dbReference type="InterPro" id="IPR029058">
    <property type="entry name" value="AB_hydrolase_fold"/>
</dbReference>
<dbReference type="Pfam" id="PF03583">
    <property type="entry name" value="LIP"/>
    <property type="match status" value="1"/>
</dbReference>
<feature type="chain" id="PRO_5046965432" evidence="2">
    <location>
        <begin position="27"/>
        <end position="459"/>
    </location>
</feature>
<dbReference type="PANTHER" id="PTHR34853">
    <property type="match status" value="1"/>
</dbReference>
<accession>A0ABP7PIH8</accession>
<dbReference type="Proteomes" id="UP001418444">
    <property type="component" value="Unassembled WGS sequence"/>
</dbReference>
<dbReference type="PIRSF" id="PIRSF029171">
    <property type="entry name" value="Esterase_LipA"/>
    <property type="match status" value="1"/>
</dbReference>
<dbReference type="SUPFAM" id="SSF53474">
    <property type="entry name" value="alpha/beta-Hydrolases"/>
    <property type="match status" value="1"/>
</dbReference>
<proteinExistence type="predicted"/>
<evidence type="ECO:0000256" key="2">
    <source>
        <dbReference type="SAM" id="SignalP"/>
    </source>
</evidence>
<sequence>MASRTVHIVTAIAAAVVSGAVLFATAPPTSLVDAPMNQQAEAGGELDSDVVPELRDFYDTPMPDDAEVGQLFAAEPVDGAPDDVKLYRILYVSSDLQNNKIPVSGIYAAPSTGSGSEGDDSGSEGDGSGTQGDGFPLVSFAHGTLGVGRPCGISQTPLQPRTPGYTAWAPHIKPLVDAGLAVVGSDYSGMGAPGPSSYLVGPLEGRGILDAMRAVQDPSPLTGDIPIDTSKLAVYGKSQGGEAANSALQLAPDYAPDLDIASGVLLAPGYTPPIRGLLDTVIDNPTSTTQNMFVLLIARSYAESYPDLVSLDEILTPEGIEKAKLLDTYCAKALTDQVSDVPLNQLVKTPVSGDLIRAMSMAMPGTKRIPTPIGIWQGLEDVTIIPQFTHAQVMAQCALGTTTFYVRYPDDDHGSMNYQAREHQPSALDYMKNIWDGEPAPDNCANRLLGTLNTAPAVN</sequence>
<organism evidence="3 4">
    <name type="scientific">Gordonia caeni</name>
    <dbReference type="NCBI Taxonomy" id="1007097"/>
    <lineage>
        <taxon>Bacteria</taxon>
        <taxon>Bacillati</taxon>
        <taxon>Actinomycetota</taxon>
        <taxon>Actinomycetes</taxon>
        <taxon>Mycobacteriales</taxon>
        <taxon>Gordoniaceae</taxon>
        <taxon>Gordonia</taxon>
    </lineage>
</organism>
<comment type="caution">
    <text evidence="3">The sequence shown here is derived from an EMBL/GenBank/DDBJ whole genome shotgun (WGS) entry which is preliminary data.</text>
</comment>
<name>A0ABP7PIH8_9ACTN</name>
<keyword evidence="2" id="KW-0732">Signal</keyword>
<feature type="signal peptide" evidence="2">
    <location>
        <begin position="1"/>
        <end position="26"/>
    </location>
</feature>
<feature type="region of interest" description="Disordered" evidence="1">
    <location>
        <begin position="110"/>
        <end position="135"/>
    </location>
</feature>